<proteinExistence type="predicted"/>
<organism evidence="2 3">
    <name type="scientific">Musa balbisiana</name>
    <name type="common">Banana</name>
    <dbReference type="NCBI Taxonomy" id="52838"/>
    <lineage>
        <taxon>Eukaryota</taxon>
        <taxon>Viridiplantae</taxon>
        <taxon>Streptophyta</taxon>
        <taxon>Embryophyta</taxon>
        <taxon>Tracheophyta</taxon>
        <taxon>Spermatophyta</taxon>
        <taxon>Magnoliopsida</taxon>
        <taxon>Liliopsida</taxon>
        <taxon>Zingiberales</taxon>
        <taxon>Musaceae</taxon>
        <taxon>Musa</taxon>
    </lineage>
</organism>
<gene>
    <name evidence="2" type="ORF">C4D60_Mb01t08060</name>
</gene>
<evidence type="ECO:0000256" key="1">
    <source>
        <dbReference type="SAM" id="Phobius"/>
    </source>
</evidence>
<keyword evidence="1" id="KW-0472">Membrane</keyword>
<name>A0A4S8JKN4_MUSBA</name>
<accession>A0A4S8JKN4</accession>
<keyword evidence="1" id="KW-0812">Transmembrane</keyword>
<evidence type="ECO:0000313" key="2">
    <source>
        <dbReference type="EMBL" id="THU62717.1"/>
    </source>
</evidence>
<dbReference type="AlphaFoldDB" id="A0A4S8JKN4"/>
<dbReference type="Proteomes" id="UP000317650">
    <property type="component" value="Chromosome 1"/>
</dbReference>
<keyword evidence="3" id="KW-1185">Reference proteome</keyword>
<evidence type="ECO:0000313" key="3">
    <source>
        <dbReference type="Proteomes" id="UP000317650"/>
    </source>
</evidence>
<protein>
    <submittedName>
        <fullName evidence="2">Uncharacterized protein</fullName>
    </submittedName>
</protein>
<keyword evidence="1" id="KW-1133">Transmembrane helix</keyword>
<sequence>MKKRPSPTTLDHVKFFILNSVVLLILEAMTLGISTILSCQMSDSYGNHTEEDDVEESAKK</sequence>
<comment type="caution">
    <text evidence="2">The sequence shown here is derived from an EMBL/GenBank/DDBJ whole genome shotgun (WGS) entry which is preliminary data.</text>
</comment>
<feature type="transmembrane region" description="Helical" evidence="1">
    <location>
        <begin position="15"/>
        <end position="37"/>
    </location>
</feature>
<dbReference type="EMBL" id="PYDT01000004">
    <property type="protein sequence ID" value="THU62717.1"/>
    <property type="molecule type" value="Genomic_DNA"/>
</dbReference>
<reference evidence="2 3" key="1">
    <citation type="journal article" date="2019" name="Nat. Plants">
        <title>Genome sequencing of Musa balbisiana reveals subgenome evolution and function divergence in polyploid bananas.</title>
        <authorList>
            <person name="Yao X."/>
        </authorList>
    </citation>
    <scope>NUCLEOTIDE SEQUENCE [LARGE SCALE GENOMIC DNA]</scope>
    <source>
        <strain evidence="3">cv. DH-PKW</strain>
        <tissue evidence="2">Leaves</tissue>
    </source>
</reference>